<reference evidence="1 3" key="2">
    <citation type="journal article" date="2018" name="Plant J.">
        <title>The Physcomitrella patens chromosome-scale assembly reveals moss genome structure and evolution.</title>
        <authorList>
            <person name="Lang D."/>
            <person name="Ullrich K.K."/>
            <person name="Murat F."/>
            <person name="Fuchs J."/>
            <person name="Jenkins J."/>
            <person name="Haas F.B."/>
            <person name="Piednoel M."/>
            <person name="Gundlach H."/>
            <person name="Van Bel M."/>
            <person name="Meyberg R."/>
            <person name="Vives C."/>
            <person name="Morata J."/>
            <person name="Symeonidi A."/>
            <person name="Hiss M."/>
            <person name="Muchero W."/>
            <person name="Kamisugi Y."/>
            <person name="Saleh O."/>
            <person name="Blanc G."/>
            <person name="Decker E.L."/>
            <person name="van Gessel N."/>
            <person name="Grimwood J."/>
            <person name="Hayes R.D."/>
            <person name="Graham S.W."/>
            <person name="Gunter L.E."/>
            <person name="McDaniel S.F."/>
            <person name="Hoernstein S.N.W."/>
            <person name="Larsson A."/>
            <person name="Li F.W."/>
            <person name="Perroud P.F."/>
            <person name="Phillips J."/>
            <person name="Ranjan P."/>
            <person name="Rokshar D.S."/>
            <person name="Rothfels C.J."/>
            <person name="Schneider L."/>
            <person name="Shu S."/>
            <person name="Stevenson D.W."/>
            <person name="Thummler F."/>
            <person name="Tillich M."/>
            <person name="Villarreal Aguilar J.C."/>
            <person name="Widiez T."/>
            <person name="Wong G.K."/>
            <person name="Wymore A."/>
            <person name="Zhang Y."/>
            <person name="Zimmer A.D."/>
            <person name="Quatrano R.S."/>
            <person name="Mayer K.F.X."/>
            <person name="Goodstein D."/>
            <person name="Casacuberta J.M."/>
            <person name="Vandepoele K."/>
            <person name="Reski R."/>
            <person name="Cuming A.C."/>
            <person name="Tuskan G.A."/>
            <person name="Maumus F."/>
            <person name="Salse J."/>
            <person name="Schmutz J."/>
            <person name="Rensing S.A."/>
        </authorList>
    </citation>
    <scope>NUCLEOTIDE SEQUENCE [LARGE SCALE GENOMIC DNA]</scope>
    <source>
        <strain evidence="2 3">cv. Gransden 2004</strain>
    </source>
</reference>
<evidence type="ECO:0000313" key="2">
    <source>
        <dbReference type="EnsemblPlants" id="Pp3c15_25890V3.1"/>
    </source>
</evidence>
<keyword evidence="3" id="KW-1185">Reference proteome</keyword>
<sequence length="186" mass="20317">MACLAQIDQAKMAAAEFGVGGYWKDPNYQRGTCVNTLRDALRSWAKEVSQEQIASLLGAAESIMAVEEMHSFMAERNRAALDASFLLFGAKGIIKAPEMCVGCVLPQQRRVGSSDKPAVVVKTMSDGWQPRWPGDLGDPFEPYTVRALQSSRCLQPWSDPQQESASLSLCLQGQGGGGEMVCNEWR</sequence>
<evidence type="ECO:0000313" key="1">
    <source>
        <dbReference type="EMBL" id="PNR39958.1"/>
    </source>
</evidence>
<name>A0A2K1JEQ7_PHYPA</name>
<evidence type="ECO:0000313" key="3">
    <source>
        <dbReference type="Proteomes" id="UP000006727"/>
    </source>
</evidence>
<accession>A0A2K1JEQ7</accession>
<dbReference type="Gramene" id="Pp3c15_25890V3.1">
    <property type="protein sequence ID" value="Pp3c15_25890V3.1"/>
    <property type="gene ID" value="Pp3c15_25890"/>
</dbReference>
<proteinExistence type="predicted"/>
<dbReference type="Proteomes" id="UP000006727">
    <property type="component" value="Chromosome 15"/>
</dbReference>
<reference evidence="1 3" key="1">
    <citation type="journal article" date="2008" name="Science">
        <title>The Physcomitrella genome reveals evolutionary insights into the conquest of land by plants.</title>
        <authorList>
            <person name="Rensing S."/>
            <person name="Lang D."/>
            <person name="Zimmer A."/>
            <person name="Terry A."/>
            <person name="Salamov A."/>
            <person name="Shapiro H."/>
            <person name="Nishiyama T."/>
            <person name="Perroud P.-F."/>
            <person name="Lindquist E."/>
            <person name="Kamisugi Y."/>
            <person name="Tanahashi T."/>
            <person name="Sakakibara K."/>
            <person name="Fujita T."/>
            <person name="Oishi K."/>
            <person name="Shin-I T."/>
            <person name="Kuroki Y."/>
            <person name="Toyoda A."/>
            <person name="Suzuki Y."/>
            <person name="Hashimoto A."/>
            <person name="Yamaguchi K."/>
            <person name="Sugano A."/>
            <person name="Kohara Y."/>
            <person name="Fujiyama A."/>
            <person name="Anterola A."/>
            <person name="Aoki S."/>
            <person name="Ashton N."/>
            <person name="Barbazuk W.B."/>
            <person name="Barker E."/>
            <person name="Bennetzen J."/>
            <person name="Bezanilla M."/>
            <person name="Blankenship R."/>
            <person name="Cho S.H."/>
            <person name="Dutcher S."/>
            <person name="Estelle M."/>
            <person name="Fawcett J.A."/>
            <person name="Gundlach H."/>
            <person name="Hanada K."/>
            <person name="Heyl A."/>
            <person name="Hicks K.A."/>
            <person name="Hugh J."/>
            <person name="Lohr M."/>
            <person name="Mayer K."/>
            <person name="Melkozernov A."/>
            <person name="Murata T."/>
            <person name="Nelson D."/>
            <person name="Pils B."/>
            <person name="Prigge M."/>
            <person name="Reiss B."/>
            <person name="Renner T."/>
            <person name="Rombauts S."/>
            <person name="Rushton P."/>
            <person name="Sanderfoot A."/>
            <person name="Schween G."/>
            <person name="Shiu S.-H."/>
            <person name="Stueber K."/>
            <person name="Theodoulou F.L."/>
            <person name="Tu H."/>
            <person name="Van de Peer Y."/>
            <person name="Verrier P.J."/>
            <person name="Waters E."/>
            <person name="Wood A."/>
            <person name="Yang L."/>
            <person name="Cove D."/>
            <person name="Cuming A."/>
            <person name="Hasebe M."/>
            <person name="Lucas S."/>
            <person name="Mishler D.B."/>
            <person name="Reski R."/>
            <person name="Grigoriev I."/>
            <person name="Quatrano R.S."/>
            <person name="Boore J.L."/>
        </authorList>
    </citation>
    <scope>NUCLEOTIDE SEQUENCE [LARGE SCALE GENOMIC DNA]</scope>
    <source>
        <strain evidence="2 3">cv. Gransden 2004</strain>
    </source>
</reference>
<organism evidence="1">
    <name type="scientific">Physcomitrium patens</name>
    <name type="common">Spreading-leaved earth moss</name>
    <name type="synonym">Physcomitrella patens</name>
    <dbReference type="NCBI Taxonomy" id="3218"/>
    <lineage>
        <taxon>Eukaryota</taxon>
        <taxon>Viridiplantae</taxon>
        <taxon>Streptophyta</taxon>
        <taxon>Embryophyta</taxon>
        <taxon>Bryophyta</taxon>
        <taxon>Bryophytina</taxon>
        <taxon>Bryopsida</taxon>
        <taxon>Funariidae</taxon>
        <taxon>Funariales</taxon>
        <taxon>Funariaceae</taxon>
        <taxon>Physcomitrium</taxon>
    </lineage>
</organism>
<gene>
    <name evidence="1" type="ORF">PHYPA_020238</name>
</gene>
<reference evidence="2" key="3">
    <citation type="submission" date="2020-12" db="UniProtKB">
        <authorList>
            <consortium name="EnsemblPlants"/>
        </authorList>
    </citation>
    <scope>IDENTIFICATION</scope>
</reference>
<protein>
    <submittedName>
        <fullName evidence="1 2">Uncharacterized protein</fullName>
    </submittedName>
</protein>
<dbReference type="AlphaFoldDB" id="A0A2K1JEQ7"/>
<dbReference type="EnsemblPlants" id="Pp3c15_25890V3.1">
    <property type="protein sequence ID" value="Pp3c15_25890V3.1"/>
    <property type="gene ID" value="Pp3c15_25890"/>
</dbReference>
<dbReference type="EMBL" id="ABEU02000015">
    <property type="protein sequence ID" value="PNR39958.1"/>
    <property type="molecule type" value="Genomic_DNA"/>
</dbReference>
<dbReference type="InParanoid" id="A0A2K1JEQ7"/>